<dbReference type="EMBL" id="JACVVK020000525">
    <property type="protein sequence ID" value="KAK7468028.1"/>
    <property type="molecule type" value="Genomic_DNA"/>
</dbReference>
<dbReference type="EMBL" id="JACVVK020000285">
    <property type="protein sequence ID" value="KAK7480233.1"/>
    <property type="molecule type" value="Genomic_DNA"/>
</dbReference>
<evidence type="ECO:0000259" key="1">
    <source>
        <dbReference type="Pfam" id="PF13843"/>
    </source>
</evidence>
<dbReference type="InterPro" id="IPR029526">
    <property type="entry name" value="PGBD"/>
</dbReference>
<evidence type="ECO:0000313" key="2">
    <source>
        <dbReference type="EMBL" id="KAK7468028.1"/>
    </source>
</evidence>
<dbReference type="Proteomes" id="UP001519460">
    <property type="component" value="Unassembled WGS sequence"/>
</dbReference>
<proteinExistence type="predicted"/>
<protein>
    <recommendedName>
        <fullName evidence="1">PiggyBac transposable element-derived protein domain-containing protein</fullName>
    </recommendedName>
</protein>
<name>A0ABD0JB41_9CAEN</name>
<dbReference type="Pfam" id="PF13843">
    <property type="entry name" value="DDE_Tnp_1_7"/>
    <property type="match status" value="1"/>
</dbReference>
<dbReference type="PANTHER" id="PTHR46599:SF2">
    <property type="entry name" value="PIGGYBAC TRANSPOSABLE ELEMENT-DERIVED PROTEIN 4-LIKE"/>
    <property type="match status" value="1"/>
</dbReference>
<comment type="caution">
    <text evidence="2">The sequence shown here is derived from an EMBL/GenBank/DDBJ whole genome shotgun (WGS) entry which is preliminary data.</text>
</comment>
<keyword evidence="4" id="KW-1185">Reference proteome</keyword>
<dbReference type="AlphaFoldDB" id="A0ABD0JB41"/>
<evidence type="ECO:0000313" key="3">
    <source>
        <dbReference type="EMBL" id="KAK7480233.1"/>
    </source>
</evidence>
<reference evidence="2" key="1">
    <citation type="submission" date="2020-09" db="EMBL/GenBank/DDBJ databases">
        <authorList>
            <person name="Won Y."/>
        </authorList>
    </citation>
    <scope>NUCLEOTIDE SEQUENCE</scope>
    <source>
        <strain evidence="2">Wonlab-2016</strain>
        <tissue evidence="2">Foot muscle</tissue>
    </source>
</reference>
<reference evidence="2 4" key="2">
    <citation type="journal article" date="2023" name="Sci. Data">
        <title>Genome assembly of the Korean intertidal mud-creeper Batillaria attramentaria.</title>
        <authorList>
            <person name="Patra A.K."/>
            <person name="Ho P.T."/>
            <person name="Jun S."/>
            <person name="Lee S.J."/>
            <person name="Kim Y."/>
            <person name="Won Y.J."/>
        </authorList>
    </citation>
    <scope>NUCLEOTIDE SEQUENCE [LARGE SCALE GENOMIC DNA]</scope>
    <source>
        <strain evidence="2">Wonlab-2016</strain>
    </source>
</reference>
<gene>
    <name evidence="3" type="ORF">BaRGS_00028509</name>
    <name evidence="2" type="ORF">BaRGS_00036732</name>
</gene>
<evidence type="ECO:0000313" key="4">
    <source>
        <dbReference type="Proteomes" id="UP001519460"/>
    </source>
</evidence>
<dbReference type="PANTHER" id="PTHR46599">
    <property type="entry name" value="PIGGYBAC TRANSPOSABLE ELEMENT-DERIVED PROTEIN 4"/>
    <property type="match status" value="1"/>
</dbReference>
<reference evidence="2" key="3">
    <citation type="submission" date="2023-01" db="EMBL/GenBank/DDBJ databases">
        <authorList>
            <person name="Patra A."/>
        </authorList>
    </citation>
    <scope>NUCLEOTIDE SEQUENCE</scope>
    <source>
        <strain evidence="2">Wonlab-2016</strain>
        <tissue evidence="2">Foot muscle</tissue>
    </source>
</reference>
<organism evidence="2 4">
    <name type="scientific">Batillaria attramentaria</name>
    <dbReference type="NCBI Taxonomy" id="370345"/>
    <lineage>
        <taxon>Eukaryota</taxon>
        <taxon>Metazoa</taxon>
        <taxon>Spiralia</taxon>
        <taxon>Lophotrochozoa</taxon>
        <taxon>Mollusca</taxon>
        <taxon>Gastropoda</taxon>
        <taxon>Caenogastropoda</taxon>
        <taxon>Sorbeoconcha</taxon>
        <taxon>Cerithioidea</taxon>
        <taxon>Batillariidae</taxon>
        <taxon>Batillaria</taxon>
    </lineage>
</organism>
<accession>A0ABD0JB41</accession>
<sequence length="153" mass="17577">MCRERFEKISLYLHCNNRETNPPRGQGGHDKLHHVKPLLETISHTCLTSFNPHPETSVDEAIVTFRGRLGIRQYLPAKPTMYEMKVWMQADPQNGYANEFQVYTGKGETGDDGENRRVPLSSRVVLDLTHTIQGQFYTVNRHFFPQVSGCSRN</sequence>
<feature type="domain" description="PiggyBac transposable element-derived protein" evidence="1">
    <location>
        <begin position="1"/>
        <end position="139"/>
    </location>
</feature>